<keyword evidence="3" id="KW-1185">Reference proteome</keyword>
<name>A0A811PRA9_9POAL</name>
<evidence type="ECO:0000313" key="2">
    <source>
        <dbReference type="EMBL" id="CAD6244884.1"/>
    </source>
</evidence>
<proteinExistence type="predicted"/>
<feature type="compositionally biased region" description="Low complexity" evidence="1">
    <location>
        <begin position="72"/>
        <end position="87"/>
    </location>
</feature>
<feature type="region of interest" description="Disordered" evidence="1">
    <location>
        <begin position="52"/>
        <end position="114"/>
    </location>
</feature>
<sequence>MDRNQETSEDPFDSHPLLDLDLEHVLALLVLDLGNGHPEHVRAICQATLPHQPKNCIESSPRRQEPSRRHAAAAAADSAPRMARSRSQTQFQADLKNRKREDRRGKEERAAPYW</sequence>
<gene>
    <name evidence="2" type="ORF">NCGR_LOCUS29385</name>
</gene>
<dbReference type="EMBL" id="CAJGYO010000007">
    <property type="protein sequence ID" value="CAD6244884.1"/>
    <property type="molecule type" value="Genomic_DNA"/>
</dbReference>
<feature type="compositionally biased region" description="Basic and acidic residues" evidence="1">
    <location>
        <begin position="95"/>
        <end position="114"/>
    </location>
</feature>
<accession>A0A811PRA9</accession>
<organism evidence="2 3">
    <name type="scientific">Miscanthus lutarioriparius</name>
    <dbReference type="NCBI Taxonomy" id="422564"/>
    <lineage>
        <taxon>Eukaryota</taxon>
        <taxon>Viridiplantae</taxon>
        <taxon>Streptophyta</taxon>
        <taxon>Embryophyta</taxon>
        <taxon>Tracheophyta</taxon>
        <taxon>Spermatophyta</taxon>
        <taxon>Magnoliopsida</taxon>
        <taxon>Liliopsida</taxon>
        <taxon>Poales</taxon>
        <taxon>Poaceae</taxon>
        <taxon>PACMAD clade</taxon>
        <taxon>Panicoideae</taxon>
        <taxon>Andropogonodae</taxon>
        <taxon>Andropogoneae</taxon>
        <taxon>Saccharinae</taxon>
        <taxon>Miscanthus</taxon>
    </lineage>
</organism>
<reference evidence="2" key="1">
    <citation type="submission" date="2020-10" db="EMBL/GenBank/DDBJ databases">
        <authorList>
            <person name="Han B."/>
            <person name="Lu T."/>
            <person name="Zhao Q."/>
            <person name="Huang X."/>
            <person name="Zhao Y."/>
        </authorList>
    </citation>
    <scope>NUCLEOTIDE SEQUENCE</scope>
</reference>
<protein>
    <submittedName>
        <fullName evidence="2">Uncharacterized protein</fullName>
    </submittedName>
</protein>
<evidence type="ECO:0000256" key="1">
    <source>
        <dbReference type="SAM" id="MobiDB-lite"/>
    </source>
</evidence>
<dbReference type="Proteomes" id="UP000604825">
    <property type="component" value="Unassembled WGS sequence"/>
</dbReference>
<evidence type="ECO:0000313" key="3">
    <source>
        <dbReference type="Proteomes" id="UP000604825"/>
    </source>
</evidence>
<comment type="caution">
    <text evidence="2">The sequence shown here is derived from an EMBL/GenBank/DDBJ whole genome shotgun (WGS) entry which is preliminary data.</text>
</comment>
<dbReference type="AlphaFoldDB" id="A0A811PRA9"/>